<evidence type="ECO:0000313" key="1">
    <source>
        <dbReference type="EMBL" id="KAJ4349513.1"/>
    </source>
</evidence>
<dbReference type="RefSeq" id="XP_056068443.1">
    <property type="nucleotide sequence ID" value="XM_056216887.1"/>
</dbReference>
<dbReference type="Proteomes" id="UP001140513">
    <property type="component" value="Unassembled WGS sequence"/>
</dbReference>
<name>A0A9W8XFU2_9PLEO</name>
<protein>
    <submittedName>
        <fullName evidence="1">Uncharacterized protein</fullName>
    </submittedName>
</protein>
<accession>A0A9W8XFU2</accession>
<dbReference type="AlphaFoldDB" id="A0A9W8XFU2"/>
<organism evidence="1 2">
    <name type="scientific">Didymosphaeria variabile</name>
    <dbReference type="NCBI Taxonomy" id="1932322"/>
    <lineage>
        <taxon>Eukaryota</taxon>
        <taxon>Fungi</taxon>
        <taxon>Dikarya</taxon>
        <taxon>Ascomycota</taxon>
        <taxon>Pezizomycotina</taxon>
        <taxon>Dothideomycetes</taxon>
        <taxon>Pleosporomycetidae</taxon>
        <taxon>Pleosporales</taxon>
        <taxon>Massarineae</taxon>
        <taxon>Didymosphaeriaceae</taxon>
        <taxon>Didymosphaeria</taxon>
    </lineage>
</organism>
<comment type="caution">
    <text evidence="1">The sequence shown here is derived from an EMBL/GenBank/DDBJ whole genome shotgun (WGS) entry which is preliminary data.</text>
</comment>
<dbReference type="OrthoDB" id="3684889at2759"/>
<proteinExistence type="predicted"/>
<keyword evidence="2" id="KW-1185">Reference proteome</keyword>
<evidence type="ECO:0000313" key="2">
    <source>
        <dbReference type="Proteomes" id="UP001140513"/>
    </source>
</evidence>
<reference evidence="1" key="1">
    <citation type="submission" date="2022-10" db="EMBL/GenBank/DDBJ databases">
        <title>Tapping the CABI collections for fungal endophytes: first genome assemblies for Collariella, Neodidymelliopsis, Ascochyta clinopodiicola, Didymella pomorum, Didymosphaeria variabile, Neocosmospora piperis and Neocucurbitaria cava.</title>
        <authorList>
            <person name="Hill R."/>
        </authorList>
    </citation>
    <scope>NUCLEOTIDE SEQUENCE</scope>
    <source>
        <strain evidence="1">IMI 356815</strain>
    </source>
</reference>
<sequence>MFKGCGFFALPFNRLEPERELACRQLCGKIVATLPREVRDMIYAQVLDNEGYDKDIHMSRASNKGYLGPLTSSDPKFPPQVCKMGMRGTEWYLFERRCVGSTFLLELTETFYRTWKFIFTDDHVYLLPTFLGYPVLPEPSGGDLCPMGLVQKLDLKLGETTDGWQTVLKGLHTLIELKCAATINIELRVVFRLGDSPDTPGRLSKLVDEFDALFPAIRAMKESGHKVRVYFASNFIYGGMRLDTPDSL</sequence>
<gene>
    <name evidence="1" type="ORF">N0V89_008129</name>
</gene>
<dbReference type="EMBL" id="JAPEUX010000006">
    <property type="protein sequence ID" value="KAJ4349513.1"/>
    <property type="molecule type" value="Genomic_DNA"/>
</dbReference>
<dbReference type="GeneID" id="80911659"/>